<evidence type="ECO:0000313" key="8">
    <source>
        <dbReference type="EMBL" id="OWM89423.1"/>
    </source>
</evidence>
<sequence length="559" mass="62992">MAIGDYRSSPRGDGEASQMGVQMLRQWRGGEPALVRSNLDMGSIGSFWLKDIDWEQESYPAYCDFVVLPLFALCFPSVRFFLDRFVFEQVGRWLILGKGPQQVESNTDDKKKKVRKFKESAWKCIYFLSAEFLALCVTYDEPWFTNTRFFWVGPGDQVWPDQKIKFARVGSIVLALHDASDVFLEIGKMSKYCGAEGLASFAFILFVLSWIILRLIYYPFWVIWSTSYEVVQTLDKEKHPVDGPIYYYVFNSLLLCLLILHIYWWVLIFRMLVKQIQSRGQISDDVRSVMEDVLTEIPPPSRFFQEDLNNFVPRAPPLPSPFLIFSKPKPSGPLRDSLLIIALSSPSLYIFHHVRSKNLIGSLIIPETRFAGISAEPSLGDKSCNIYSLKNTASSVILVSVQSSVAPERCHAIAKMLIGEQIVPDRVLILASVQSQNFRGRLSADESFALKLETSKERKDSVRGSGSSSLLKGLEYFPSGSMVDGLAAALLARCEMRNIKGALCVSWPEFDSSLVSLLKSILQKNVLPGVDFGLCNGGRDDLRSFGFKDHSSLDSDLYA</sequence>
<keyword evidence="4 5" id="KW-0472">Membrane</keyword>
<dbReference type="PANTHER" id="PTHR37227:SF2">
    <property type="entry name" value="OS01G0219000 PROTEIN"/>
    <property type="match status" value="1"/>
</dbReference>
<feature type="domain" description="TLC" evidence="7">
    <location>
        <begin position="1"/>
        <end position="277"/>
    </location>
</feature>
<comment type="subcellular location">
    <subcellularLocation>
        <location evidence="1">Membrane</location>
        <topology evidence="1">Multi-pass membrane protein</topology>
    </subcellularLocation>
</comment>
<evidence type="ECO:0000256" key="4">
    <source>
        <dbReference type="ARBA" id="ARBA00023136"/>
    </source>
</evidence>
<name>A0A218XWS1_PUNGR</name>
<evidence type="ECO:0000256" key="6">
    <source>
        <dbReference type="SAM" id="Phobius"/>
    </source>
</evidence>
<feature type="transmembrane region" description="Helical" evidence="6">
    <location>
        <begin position="198"/>
        <end position="217"/>
    </location>
</feature>
<organism evidence="8 9">
    <name type="scientific">Punica granatum</name>
    <name type="common">Pomegranate</name>
    <dbReference type="NCBI Taxonomy" id="22663"/>
    <lineage>
        <taxon>Eukaryota</taxon>
        <taxon>Viridiplantae</taxon>
        <taxon>Streptophyta</taxon>
        <taxon>Embryophyta</taxon>
        <taxon>Tracheophyta</taxon>
        <taxon>Spermatophyta</taxon>
        <taxon>Magnoliopsida</taxon>
        <taxon>eudicotyledons</taxon>
        <taxon>Gunneridae</taxon>
        <taxon>Pentapetalae</taxon>
        <taxon>rosids</taxon>
        <taxon>malvids</taxon>
        <taxon>Myrtales</taxon>
        <taxon>Lythraceae</taxon>
        <taxon>Punica</taxon>
    </lineage>
</organism>
<gene>
    <name evidence="8" type="ORF">CDL15_Pgr024171</name>
</gene>
<dbReference type="SMART" id="SM00724">
    <property type="entry name" value="TLC"/>
    <property type="match status" value="1"/>
</dbReference>
<evidence type="ECO:0000256" key="2">
    <source>
        <dbReference type="ARBA" id="ARBA00022692"/>
    </source>
</evidence>
<dbReference type="EMBL" id="MTKT01000666">
    <property type="protein sequence ID" value="OWM89423.1"/>
    <property type="molecule type" value="Genomic_DNA"/>
</dbReference>
<dbReference type="PANTHER" id="PTHR37227">
    <property type="entry name" value="OS01G0219000 PROTEIN"/>
    <property type="match status" value="1"/>
</dbReference>
<dbReference type="InterPro" id="IPR006634">
    <property type="entry name" value="TLC-dom"/>
</dbReference>
<dbReference type="PROSITE" id="PS50922">
    <property type="entry name" value="TLC"/>
    <property type="match status" value="1"/>
</dbReference>
<accession>A0A218XWS1</accession>
<dbReference type="Proteomes" id="UP000197138">
    <property type="component" value="Unassembled WGS sequence"/>
</dbReference>
<dbReference type="AlphaFoldDB" id="A0A218XWS1"/>
<keyword evidence="3 6" id="KW-1133">Transmembrane helix</keyword>
<dbReference type="GO" id="GO:0016020">
    <property type="term" value="C:membrane"/>
    <property type="evidence" value="ECO:0007669"/>
    <property type="project" value="UniProtKB-SubCell"/>
</dbReference>
<evidence type="ECO:0000313" key="9">
    <source>
        <dbReference type="Proteomes" id="UP000197138"/>
    </source>
</evidence>
<proteinExistence type="predicted"/>
<reference evidence="9" key="1">
    <citation type="journal article" date="2017" name="Plant J.">
        <title>The pomegranate (Punica granatum L.) genome and the genomics of punicalagin biosynthesis.</title>
        <authorList>
            <person name="Qin G."/>
            <person name="Xu C."/>
            <person name="Ming R."/>
            <person name="Tang H."/>
            <person name="Guyot R."/>
            <person name="Kramer E.M."/>
            <person name="Hu Y."/>
            <person name="Yi X."/>
            <person name="Qi Y."/>
            <person name="Xu X."/>
            <person name="Gao Z."/>
            <person name="Pan H."/>
            <person name="Jian J."/>
            <person name="Tian Y."/>
            <person name="Yue Z."/>
            <person name="Xu Y."/>
        </authorList>
    </citation>
    <scope>NUCLEOTIDE SEQUENCE [LARGE SCALE GENOMIC DNA]</scope>
    <source>
        <strain evidence="9">cv. Dabenzi</strain>
    </source>
</reference>
<protein>
    <recommendedName>
        <fullName evidence="7">TLC domain-containing protein</fullName>
    </recommendedName>
</protein>
<evidence type="ECO:0000256" key="5">
    <source>
        <dbReference type="PROSITE-ProRule" id="PRU00205"/>
    </source>
</evidence>
<dbReference type="Pfam" id="PF03798">
    <property type="entry name" value="TRAM_LAG1_CLN8"/>
    <property type="match status" value="1"/>
</dbReference>
<evidence type="ECO:0000256" key="3">
    <source>
        <dbReference type="ARBA" id="ARBA00022989"/>
    </source>
</evidence>
<comment type="caution">
    <text evidence="8">The sequence shown here is derived from an EMBL/GenBank/DDBJ whole genome shotgun (WGS) entry which is preliminary data.</text>
</comment>
<evidence type="ECO:0000256" key="1">
    <source>
        <dbReference type="ARBA" id="ARBA00004141"/>
    </source>
</evidence>
<evidence type="ECO:0000259" key="7">
    <source>
        <dbReference type="PROSITE" id="PS50922"/>
    </source>
</evidence>
<feature type="transmembrane region" description="Helical" evidence="6">
    <location>
        <begin position="245"/>
        <end position="269"/>
    </location>
</feature>
<keyword evidence="2 5" id="KW-0812">Transmembrane</keyword>